<dbReference type="InterPro" id="IPR015946">
    <property type="entry name" value="KH_dom-like_a/b"/>
</dbReference>
<dbReference type="RefSeq" id="WP_146368775.1">
    <property type="nucleotide sequence ID" value="NZ_CP042295.1"/>
</dbReference>
<evidence type="ECO:0000256" key="5">
    <source>
        <dbReference type="ARBA" id="ARBA00023163"/>
    </source>
</evidence>
<evidence type="ECO:0000313" key="11">
    <source>
        <dbReference type="Proteomes" id="UP000318927"/>
    </source>
</evidence>
<feature type="domain" description="Transcription factor NusA first KH" evidence="8">
    <location>
        <begin position="230"/>
        <end position="305"/>
    </location>
</feature>
<dbReference type="InterPro" id="IPR010213">
    <property type="entry name" value="TF_NusA"/>
</dbReference>
<dbReference type="Proteomes" id="UP000318927">
    <property type="component" value="Chromosome"/>
</dbReference>
<dbReference type="InterPro" id="IPR058582">
    <property type="entry name" value="KH_NusA_2nd"/>
</dbReference>
<feature type="domain" description="Transcription factor NusA N-terminal" evidence="7">
    <location>
        <begin position="26"/>
        <end position="151"/>
    </location>
</feature>
<evidence type="ECO:0000256" key="3">
    <source>
        <dbReference type="ARBA" id="ARBA00022884"/>
    </source>
</evidence>
<dbReference type="PANTHER" id="PTHR22648:SF0">
    <property type="entry name" value="TRANSCRIPTION TERMINATION_ANTITERMINATION PROTEIN NUSA"/>
    <property type="match status" value="1"/>
</dbReference>
<dbReference type="GO" id="GO:0006353">
    <property type="term" value="P:DNA-templated transcription termination"/>
    <property type="evidence" value="ECO:0007669"/>
    <property type="project" value="UniProtKB-KW"/>
</dbReference>
<sequence length="559" mass="64034">MAVKKTNDVNDSFINKNELIKKDWYKVIKGYALSNNLTKEEVCEFFSQETTKAINRDIDPEAEIVFDLDNDEEKVIIFNNNMEVVEDDFEFESEIDPERISFITISEASKLHPNCQVGDVVKYTIDFNLLSEKIKTVIRNGFIQRLKMNQKQKVFNKYSNLIGQRLKARVLSKNNNGSYNMIFEDNVTAFLPSNKVNRRLQMKPGSIIDVYLEEVHEESKLSQCLVSTDSPKAIEDLLKNDIPEISDGSVEIVRVVRQPGERSKIAVKSIHDENIDAAASIIGVNGSRILSISEKLEGEKLDVIPFSDDLRQFIINAMSPAKVVDVVFKTPNNDSAYVIINKENILVAIGKKGSNIELAKNLTGVNLEAITTEEALEKEIPFKESKEYDKPLIRKTKGRKTTKSNNFFSGFSFDINEFAQDVSEFMEQQTSTVEKTQNENGPKVEKPKAKRAEKLNLDDFFSEDNVLELEKQSKNSDEYDFLNDIDFDKIFDDNEISEFDEDFEDETSLEKPEKEKKSVDKEYKKAKIELRDFKVDSDLANYGLDSNLDLSDFDDEWEK</sequence>
<dbReference type="GO" id="GO:0031564">
    <property type="term" value="P:transcription antitermination"/>
    <property type="evidence" value="ECO:0007669"/>
    <property type="project" value="InterPro"/>
</dbReference>
<proteinExistence type="predicted"/>
<dbReference type="Pfam" id="PF26594">
    <property type="entry name" value="KH_NusA_2nd"/>
    <property type="match status" value="1"/>
</dbReference>
<organism evidence="10 11">
    <name type="scientific">Mycoplasma anserisalpingitidis</name>
    <dbReference type="NCBI Taxonomy" id="519450"/>
    <lineage>
        <taxon>Bacteria</taxon>
        <taxon>Bacillati</taxon>
        <taxon>Mycoplasmatota</taxon>
        <taxon>Mollicutes</taxon>
        <taxon>Mycoplasmataceae</taxon>
        <taxon>Mycoplasma</taxon>
    </lineage>
</organism>
<gene>
    <name evidence="10" type="primary">nusA</name>
    <name evidence="10" type="ORF">FRW55_03660</name>
</gene>
<evidence type="ECO:0000256" key="2">
    <source>
        <dbReference type="ARBA" id="ARBA00022490"/>
    </source>
</evidence>
<dbReference type="EMBL" id="CP042295">
    <property type="protein sequence ID" value="QDY87230.1"/>
    <property type="molecule type" value="Genomic_DNA"/>
</dbReference>
<protein>
    <submittedName>
        <fullName evidence="10">Transcription termination factor NusA</fullName>
    </submittedName>
</protein>
<keyword evidence="2" id="KW-0963">Cytoplasm</keyword>
<evidence type="ECO:0000256" key="1">
    <source>
        <dbReference type="ARBA" id="ARBA00022472"/>
    </source>
</evidence>
<keyword evidence="11" id="KW-1185">Reference proteome</keyword>
<dbReference type="GO" id="GO:0003723">
    <property type="term" value="F:RNA binding"/>
    <property type="evidence" value="ECO:0007669"/>
    <property type="project" value="UniProtKB-KW"/>
</dbReference>
<evidence type="ECO:0000313" key="10">
    <source>
        <dbReference type="EMBL" id="QDY87230.1"/>
    </source>
</evidence>
<evidence type="ECO:0000259" key="8">
    <source>
        <dbReference type="Pfam" id="PF13184"/>
    </source>
</evidence>
<dbReference type="GO" id="GO:0005829">
    <property type="term" value="C:cytosol"/>
    <property type="evidence" value="ECO:0007669"/>
    <property type="project" value="TreeGrafter"/>
</dbReference>
<dbReference type="InterPro" id="IPR036555">
    <property type="entry name" value="NusA_N_sf"/>
</dbReference>
<dbReference type="Pfam" id="PF08529">
    <property type="entry name" value="NusA_N"/>
    <property type="match status" value="1"/>
</dbReference>
<feature type="domain" description="NusA-like second KH" evidence="9">
    <location>
        <begin position="311"/>
        <end position="375"/>
    </location>
</feature>
<dbReference type="AlphaFoldDB" id="A0A5B8JY39"/>
<reference evidence="10 11" key="1">
    <citation type="journal article" date="2019" name="Microbiol. Resour. Announc.">
        <title>Complete Genome Sequences of Three Mycoplasma anserisalpingitis (Mycoplasma sp. 1220) Strains.</title>
        <authorList>
            <person name="Grozner D."/>
            <person name="Forro B."/>
            <person name="Kovacs A.B."/>
            <person name="Marton S."/>
            <person name="Banyai K."/>
            <person name="Kreizinger Z."/>
            <person name="Sulyok K.M."/>
            <person name="Gyuranecz M."/>
        </authorList>
    </citation>
    <scope>NUCLEOTIDE SEQUENCE [LARGE SCALE GENOMIC DNA]</scope>
    <source>
        <strain evidence="10 11">ATCC:BAA-2147</strain>
    </source>
</reference>
<dbReference type="InterPro" id="IPR009019">
    <property type="entry name" value="KH_sf_prok-type"/>
</dbReference>
<accession>A0A5B8JY39</accession>
<dbReference type="Gene3D" id="3.30.1480.10">
    <property type="entry name" value="NusA, N-terminal domain"/>
    <property type="match status" value="1"/>
</dbReference>
<dbReference type="SUPFAM" id="SSF69705">
    <property type="entry name" value="Transcription factor NusA, N-terminal domain"/>
    <property type="match status" value="1"/>
</dbReference>
<keyword evidence="5" id="KW-0804">Transcription</keyword>
<evidence type="ECO:0000256" key="6">
    <source>
        <dbReference type="SAM" id="MobiDB-lite"/>
    </source>
</evidence>
<dbReference type="Gene3D" id="3.30.300.20">
    <property type="match status" value="2"/>
</dbReference>
<feature type="region of interest" description="Disordered" evidence="6">
    <location>
        <begin position="501"/>
        <end position="521"/>
    </location>
</feature>
<evidence type="ECO:0000256" key="4">
    <source>
        <dbReference type="ARBA" id="ARBA00023015"/>
    </source>
</evidence>
<dbReference type="PANTHER" id="PTHR22648">
    <property type="entry name" value="TRANSCRIPTION TERMINATION FACTOR NUSA"/>
    <property type="match status" value="1"/>
</dbReference>
<dbReference type="InterPro" id="IPR013735">
    <property type="entry name" value="TF_NusA_N"/>
</dbReference>
<dbReference type="SUPFAM" id="SSF54814">
    <property type="entry name" value="Prokaryotic type KH domain (KH-domain type II)"/>
    <property type="match status" value="2"/>
</dbReference>
<evidence type="ECO:0000259" key="9">
    <source>
        <dbReference type="Pfam" id="PF26594"/>
    </source>
</evidence>
<evidence type="ECO:0000259" key="7">
    <source>
        <dbReference type="Pfam" id="PF08529"/>
    </source>
</evidence>
<name>A0A5B8JY39_9MOLU</name>
<dbReference type="NCBIfam" id="TIGR01953">
    <property type="entry name" value="NusA"/>
    <property type="match status" value="1"/>
</dbReference>
<feature type="compositionally biased region" description="Basic and acidic residues" evidence="6">
    <location>
        <begin position="508"/>
        <end position="521"/>
    </location>
</feature>
<dbReference type="InterPro" id="IPR025249">
    <property type="entry name" value="TF_NusA_KH_1st"/>
</dbReference>
<dbReference type="OrthoDB" id="9807233at2"/>
<keyword evidence="1" id="KW-0806">Transcription termination</keyword>
<dbReference type="GO" id="GO:0003700">
    <property type="term" value="F:DNA-binding transcription factor activity"/>
    <property type="evidence" value="ECO:0007669"/>
    <property type="project" value="InterPro"/>
</dbReference>
<dbReference type="InterPro" id="IPR030842">
    <property type="entry name" value="TF_NusA_bacterial"/>
</dbReference>
<keyword evidence="3" id="KW-0694">RNA-binding</keyword>
<dbReference type="Pfam" id="PF13184">
    <property type="entry name" value="KH_NusA_1st"/>
    <property type="match status" value="1"/>
</dbReference>
<keyword evidence="4" id="KW-0805">Transcription regulation</keyword>
<dbReference type="KEGG" id="mans:FRW55_03660"/>